<dbReference type="EMBL" id="LQQC01000002">
    <property type="protein sequence ID" value="KXZ59656.1"/>
    <property type="molecule type" value="Genomic_DNA"/>
</dbReference>
<reference evidence="1 2" key="1">
    <citation type="submission" date="2016-01" db="EMBL/GenBank/DDBJ databases">
        <title>Use of Whole Genome Sequencing to ascertain that Brevibacterium massiliense (Roux, Raoult 2009) is a later heterotypic synonym of Brevibacterium ravenspurgense (Mages 2008).</title>
        <authorList>
            <person name="Bernier A.-M."/>
            <person name="Burdz T."/>
            <person name="Huynh C."/>
            <person name="Pachecho A.L."/>
            <person name="Wiebe D."/>
            <person name="Bonner C."/>
            <person name="Bernard K."/>
        </authorList>
    </citation>
    <scope>NUCLEOTIDE SEQUENCE [LARGE SCALE GENOMIC DNA]</scope>
    <source>
        <strain evidence="1 2">CCUG56047</strain>
    </source>
</reference>
<proteinExistence type="predicted"/>
<gene>
    <name evidence="1" type="ORF">Bravens_00126</name>
</gene>
<dbReference type="Proteomes" id="UP000243589">
    <property type="component" value="Unassembled WGS sequence"/>
</dbReference>
<evidence type="ECO:0000313" key="2">
    <source>
        <dbReference type="Proteomes" id="UP000243589"/>
    </source>
</evidence>
<keyword evidence="2" id="KW-1185">Reference proteome</keyword>
<name>A0A150HC19_9MICO</name>
<organism evidence="1 2">
    <name type="scientific">Brevibacterium ravenspurgense</name>
    <dbReference type="NCBI Taxonomy" id="479117"/>
    <lineage>
        <taxon>Bacteria</taxon>
        <taxon>Bacillati</taxon>
        <taxon>Actinomycetota</taxon>
        <taxon>Actinomycetes</taxon>
        <taxon>Micrococcales</taxon>
        <taxon>Brevibacteriaceae</taxon>
        <taxon>Brevibacterium</taxon>
    </lineage>
</organism>
<sequence>MDSQGSVTLPSYWGDSCFTRVGHGVGMSAHTLDCDLQNPSARQRGAGAMYPPELLADAAWTNPFAFAAVVDDAGVLLESAEDYRIAGRSDRSIGARAFSKLPVRARLIERQKRAFADFAAAEAGQPARVASSQVVRGQLEVILDCGGALMRVCSVAADGQRPVQGAPATVWVINPELTIVNIQSH</sequence>
<comment type="caution">
    <text evidence="1">The sequence shown here is derived from an EMBL/GenBank/DDBJ whole genome shotgun (WGS) entry which is preliminary data.</text>
</comment>
<dbReference type="AlphaFoldDB" id="A0A150HC19"/>
<protein>
    <submittedName>
        <fullName evidence="1">Uncharacterized protein</fullName>
    </submittedName>
</protein>
<dbReference type="PATRIC" id="fig|479117.4.peg.124"/>
<accession>A0A150HC19</accession>
<evidence type="ECO:0000313" key="1">
    <source>
        <dbReference type="EMBL" id="KXZ59656.1"/>
    </source>
</evidence>